<feature type="transmembrane region" description="Helical" evidence="1">
    <location>
        <begin position="59"/>
        <end position="77"/>
    </location>
</feature>
<feature type="domain" description="DUF7865" evidence="3">
    <location>
        <begin position="3"/>
        <end position="134"/>
    </location>
</feature>
<dbReference type="OrthoDB" id="10010419at2759"/>
<evidence type="ECO:0000313" key="7">
    <source>
        <dbReference type="Proteomes" id="UP000663877"/>
    </source>
</evidence>
<evidence type="ECO:0000313" key="5">
    <source>
        <dbReference type="EMBL" id="CAF1059347.1"/>
    </source>
</evidence>
<evidence type="ECO:0000313" key="6">
    <source>
        <dbReference type="Proteomes" id="UP000663832"/>
    </source>
</evidence>
<feature type="chain" id="PRO_5036409902" description="DUF7865 domain-containing protein" evidence="2">
    <location>
        <begin position="23"/>
        <end position="150"/>
    </location>
</feature>
<dbReference type="EMBL" id="CAJNOI010000048">
    <property type="protein sequence ID" value="CAF0938249.1"/>
    <property type="molecule type" value="Genomic_DNA"/>
</dbReference>
<accession>A0A814CCJ5</accession>
<organism evidence="4 7">
    <name type="scientific">Adineta steineri</name>
    <dbReference type="NCBI Taxonomy" id="433720"/>
    <lineage>
        <taxon>Eukaryota</taxon>
        <taxon>Metazoa</taxon>
        <taxon>Spiralia</taxon>
        <taxon>Gnathifera</taxon>
        <taxon>Rotifera</taxon>
        <taxon>Eurotatoria</taxon>
        <taxon>Bdelloidea</taxon>
        <taxon>Adinetida</taxon>
        <taxon>Adinetidae</taxon>
        <taxon>Adineta</taxon>
    </lineage>
</organism>
<dbReference type="InterPro" id="IPR057187">
    <property type="entry name" value="DUF7865"/>
</dbReference>
<keyword evidence="6" id="KW-1185">Reference proteome</keyword>
<gene>
    <name evidence="4" type="ORF">BJG266_LOCUS12494</name>
    <name evidence="5" type="ORF">QVE165_LOCUS18065</name>
</gene>
<keyword evidence="1" id="KW-1133">Transmembrane helix</keyword>
<feature type="transmembrane region" description="Helical" evidence="1">
    <location>
        <begin position="119"/>
        <end position="138"/>
    </location>
</feature>
<dbReference type="Proteomes" id="UP000663877">
    <property type="component" value="Unassembled WGS sequence"/>
</dbReference>
<dbReference type="Proteomes" id="UP000663832">
    <property type="component" value="Unassembled WGS sequence"/>
</dbReference>
<feature type="signal peptide" evidence="2">
    <location>
        <begin position="1"/>
        <end position="22"/>
    </location>
</feature>
<keyword evidence="1" id="KW-0472">Membrane</keyword>
<protein>
    <recommendedName>
        <fullName evidence="3">DUF7865 domain-containing protein</fullName>
    </recommendedName>
</protein>
<name>A0A814CCJ5_9BILA</name>
<dbReference type="AlphaFoldDB" id="A0A814CCJ5"/>
<feature type="transmembrane region" description="Helical" evidence="1">
    <location>
        <begin position="89"/>
        <end position="107"/>
    </location>
</feature>
<dbReference type="PANTHER" id="PTHR34274:SF5">
    <property type="entry name" value="TRANSMEMBRANE PROTEIN"/>
    <property type="match status" value="1"/>
</dbReference>
<evidence type="ECO:0000259" key="3">
    <source>
        <dbReference type="Pfam" id="PF25266"/>
    </source>
</evidence>
<evidence type="ECO:0000313" key="4">
    <source>
        <dbReference type="EMBL" id="CAF0938249.1"/>
    </source>
</evidence>
<proteinExistence type="predicted"/>
<dbReference type="Pfam" id="PF25266">
    <property type="entry name" value="DUF7865"/>
    <property type="match status" value="1"/>
</dbReference>
<sequence length="150" mass="17367">MTSWSLFRIICLFHACINVMMGSSMVLSISTVSRLAHVEEVTKKLHLTDDDEKSRLIQTSESLVGMMLIFIGILLYMISYLEDIAFQRYFSKGCILIHVLLASWRIFVEAQVQTLQKDVKGQIIMDLIFAGTWLTILFRNRYQNKIVKNK</sequence>
<reference evidence="4" key="1">
    <citation type="submission" date="2021-02" db="EMBL/GenBank/DDBJ databases">
        <authorList>
            <person name="Nowell W R."/>
        </authorList>
    </citation>
    <scope>NUCLEOTIDE SEQUENCE</scope>
</reference>
<dbReference type="EMBL" id="CAJNOM010000106">
    <property type="protein sequence ID" value="CAF1059347.1"/>
    <property type="molecule type" value="Genomic_DNA"/>
</dbReference>
<evidence type="ECO:0000256" key="2">
    <source>
        <dbReference type="SAM" id="SignalP"/>
    </source>
</evidence>
<evidence type="ECO:0000256" key="1">
    <source>
        <dbReference type="SAM" id="Phobius"/>
    </source>
</evidence>
<keyword evidence="2" id="KW-0732">Signal</keyword>
<comment type="caution">
    <text evidence="4">The sequence shown here is derived from an EMBL/GenBank/DDBJ whole genome shotgun (WGS) entry which is preliminary data.</text>
</comment>
<keyword evidence="1" id="KW-0812">Transmembrane</keyword>
<dbReference type="PANTHER" id="PTHR34274">
    <property type="entry name" value="TRANSMEMBRANE PROTEIN"/>
    <property type="match status" value="1"/>
</dbReference>